<evidence type="ECO:0000256" key="5">
    <source>
        <dbReference type="ARBA" id="ARBA00022729"/>
    </source>
</evidence>
<evidence type="ECO:0000313" key="15">
    <source>
        <dbReference type="EMBL" id="KAF5204296.1"/>
    </source>
</evidence>
<dbReference type="FunFam" id="3.40.50.200:FF:000006">
    <property type="entry name" value="Subtilisin-like protease SBT1.5"/>
    <property type="match status" value="1"/>
</dbReference>
<sequence>MTILKVKHLSLIFLGWILIACHIESTLADRSTYVIHMDKSAMPKAFATHHDWYTATIDSLDITSVKNSHSLTSTRLIYAYDNAMHGFSAVLSLEDLQKLQKVPGFVTAYPDKIVNLHTTHTYEFLSLNNVSGLWPASDYGKDVIIGLLDTGVWPESKSYNDDGMTEVPRRWKGICQAADDFNSSMCNRKLIGARYFNSGAKAGNLHNESYRGSPRDIFGHGTHTSTTAAGNYVEGVSAFGYAKGTARGVAPRARIAMYHVAGTTGAGSDLLAGMDQAIIDDVDIISISMGTAWTPLDEDPMAIAGFAAMEKGVFVSVSAGNDGPYPMRVENASPWLLTVGASTIDRQNSATLTLGNGMSTTGWSEFPTNALLEDVPLVYNETFLACSSSQLLSEASSKIVICNDKYGENIAGQIQVVTNSNVAGAIFISNNTQYMEARDISCPGVVISPDHATEVINYVTSTTNPTVTLNFQQDVLGAKPAPAVAHYSSRGPAQTYPTILKPDLIAPGSKILAAWSPISPAGFLGSNIVLSSDYAFSSGTSMACPHAAGVAALLKGAHPEWSPAAIKSAIMTTASQVGNDGSPIRDNAANLTSATPLDMGAGHIDPNRALDPGLIYDAGPQDYVNHLCFLNFTRNQILTITRSSKYNCSNPSDLNYPSFMAFFNNTSSTTYEFRRTLTNVGDSIATYKANVSVPCGTSISVTPDILVFSEKYQKVSFNMSVDIKQMTKVMAHGSLVWEQVDGNHTVRSPIVVYRKS</sequence>
<evidence type="ECO:0000256" key="1">
    <source>
        <dbReference type="ARBA" id="ARBA00004613"/>
    </source>
</evidence>
<dbReference type="InterPro" id="IPR015500">
    <property type="entry name" value="Peptidase_S8_subtilisin-rel"/>
</dbReference>
<evidence type="ECO:0000256" key="8">
    <source>
        <dbReference type="ARBA" id="ARBA00023180"/>
    </source>
</evidence>
<dbReference type="EMBL" id="JABWDY010005610">
    <property type="protein sequence ID" value="KAF5204296.1"/>
    <property type="molecule type" value="Genomic_DNA"/>
</dbReference>
<dbReference type="PROSITE" id="PS00138">
    <property type="entry name" value="SUBTILASE_SER"/>
    <property type="match status" value="1"/>
</dbReference>
<dbReference type="InterPro" id="IPR034197">
    <property type="entry name" value="Peptidases_S8_3"/>
</dbReference>
<dbReference type="InterPro" id="IPR023828">
    <property type="entry name" value="Peptidase_S8_Ser-AS"/>
</dbReference>
<dbReference type="FunFam" id="3.30.70.80:FF:000003">
    <property type="entry name" value="Subtilisin-like protease SBT1.9"/>
    <property type="match status" value="1"/>
</dbReference>
<dbReference type="GO" id="GO:0006508">
    <property type="term" value="P:proteolysis"/>
    <property type="evidence" value="ECO:0007669"/>
    <property type="project" value="UniProtKB-KW"/>
</dbReference>
<dbReference type="AlphaFoldDB" id="A0A7J6X3G7"/>
<proteinExistence type="inferred from homology"/>
<evidence type="ECO:0000256" key="10">
    <source>
        <dbReference type="PROSITE-ProRule" id="PRU01240"/>
    </source>
</evidence>
<dbReference type="Gene3D" id="3.50.30.30">
    <property type="match status" value="1"/>
</dbReference>
<dbReference type="InterPro" id="IPR041469">
    <property type="entry name" value="Subtilisin-like_FN3"/>
</dbReference>
<dbReference type="Pfam" id="PF00082">
    <property type="entry name" value="Peptidase_S8"/>
    <property type="match status" value="1"/>
</dbReference>
<comment type="subcellular location">
    <subcellularLocation>
        <location evidence="1">Secreted</location>
    </subcellularLocation>
</comment>
<keyword evidence="7 10" id="KW-0720">Serine protease</keyword>
<feature type="domain" description="Peptidase S8/S53" evidence="12">
    <location>
        <begin position="140"/>
        <end position="580"/>
    </location>
</feature>
<keyword evidence="8" id="KW-0325">Glycoprotein</keyword>
<dbReference type="CDD" id="cd02120">
    <property type="entry name" value="PA_subtilisin_like"/>
    <property type="match status" value="1"/>
</dbReference>
<evidence type="ECO:0000256" key="4">
    <source>
        <dbReference type="ARBA" id="ARBA00022670"/>
    </source>
</evidence>
<dbReference type="PANTHER" id="PTHR10795">
    <property type="entry name" value="PROPROTEIN CONVERTASE SUBTILISIN/KEXIN"/>
    <property type="match status" value="1"/>
</dbReference>
<evidence type="ECO:0000313" key="16">
    <source>
        <dbReference type="Proteomes" id="UP000554482"/>
    </source>
</evidence>
<dbReference type="InterPro" id="IPR045051">
    <property type="entry name" value="SBT"/>
</dbReference>
<dbReference type="Proteomes" id="UP000554482">
    <property type="component" value="Unassembled WGS sequence"/>
</dbReference>
<dbReference type="Gene3D" id="3.40.50.200">
    <property type="entry name" value="Peptidase S8/S53 domain"/>
    <property type="match status" value="1"/>
</dbReference>
<comment type="caution">
    <text evidence="15">The sequence shown here is derived from an EMBL/GenBank/DDBJ whole genome shotgun (WGS) entry which is preliminary data.</text>
</comment>
<evidence type="ECO:0000259" key="12">
    <source>
        <dbReference type="Pfam" id="PF00082"/>
    </source>
</evidence>
<keyword evidence="3" id="KW-0964">Secreted</keyword>
<feature type="active site" description="Charge relay system" evidence="9 10">
    <location>
        <position position="149"/>
    </location>
</feature>
<feature type="domain" description="Inhibitor I9" evidence="13">
    <location>
        <begin position="32"/>
        <end position="117"/>
    </location>
</feature>
<protein>
    <submittedName>
        <fullName evidence="15">Subtilisin-like protease SBT1.7</fullName>
    </submittedName>
</protein>
<feature type="signal peptide" evidence="11">
    <location>
        <begin position="1"/>
        <end position="28"/>
    </location>
</feature>
<dbReference type="CDD" id="cd04852">
    <property type="entry name" value="Peptidases_S8_3"/>
    <property type="match status" value="1"/>
</dbReference>
<evidence type="ECO:0000256" key="11">
    <source>
        <dbReference type="SAM" id="SignalP"/>
    </source>
</evidence>
<gene>
    <name evidence="15" type="ORF">FRX31_006124</name>
</gene>
<dbReference type="Pfam" id="PF05922">
    <property type="entry name" value="Inhibitor_I9"/>
    <property type="match status" value="1"/>
</dbReference>
<dbReference type="InterPro" id="IPR000209">
    <property type="entry name" value="Peptidase_S8/S53_dom"/>
</dbReference>
<dbReference type="Pfam" id="PF17766">
    <property type="entry name" value="fn3_6"/>
    <property type="match status" value="1"/>
</dbReference>
<evidence type="ECO:0000256" key="3">
    <source>
        <dbReference type="ARBA" id="ARBA00022525"/>
    </source>
</evidence>
<evidence type="ECO:0000256" key="2">
    <source>
        <dbReference type="ARBA" id="ARBA00011073"/>
    </source>
</evidence>
<feature type="active site" description="Charge relay system" evidence="9 10">
    <location>
        <position position="220"/>
    </location>
</feature>
<dbReference type="SUPFAM" id="SSF52743">
    <property type="entry name" value="Subtilisin-like"/>
    <property type="match status" value="1"/>
</dbReference>
<dbReference type="Gene3D" id="3.30.70.80">
    <property type="entry name" value="Peptidase S8 propeptide/proteinase inhibitor I9"/>
    <property type="match status" value="1"/>
</dbReference>
<dbReference type="InterPro" id="IPR036852">
    <property type="entry name" value="Peptidase_S8/S53_dom_sf"/>
</dbReference>
<evidence type="ECO:0000256" key="6">
    <source>
        <dbReference type="ARBA" id="ARBA00022801"/>
    </source>
</evidence>
<reference evidence="15 16" key="1">
    <citation type="submission" date="2020-06" db="EMBL/GenBank/DDBJ databases">
        <title>Transcriptomic and genomic resources for Thalictrum thalictroides and T. hernandezii: Facilitating candidate gene discovery in an emerging model plant lineage.</title>
        <authorList>
            <person name="Arias T."/>
            <person name="Riano-Pachon D.M."/>
            <person name="Di Stilio V.S."/>
        </authorList>
    </citation>
    <scope>NUCLEOTIDE SEQUENCE [LARGE SCALE GENOMIC DNA]</scope>
    <source>
        <strain evidence="16">cv. WT478/WT964</strain>
        <tissue evidence="15">Leaves</tissue>
    </source>
</reference>
<feature type="domain" description="Subtilisin-like protease fibronectin type-III" evidence="14">
    <location>
        <begin position="653"/>
        <end position="752"/>
    </location>
</feature>
<name>A0A7J6X3G7_THATH</name>
<dbReference type="PROSITE" id="PS51892">
    <property type="entry name" value="SUBTILASE"/>
    <property type="match status" value="1"/>
</dbReference>
<evidence type="ECO:0000259" key="14">
    <source>
        <dbReference type="Pfam" id="PF17766"/>
    </source>
</evidence>
<keyword evidence="6 10" id="KW-0378">Hydrolase</keyword>
<dbReference type="PRINTS" id="PR00723">
    <property type="entry name" value="SUBTILISIN"/>
</dbReference>
<keyword evidence="4 10" id="KW-0645">Protease</keyword>
<dbReference type="OrthoDB" id="206201at2759"/>
<evidence type="ECO:0000256" key="9">
    <source>
        <dbReference type="PIRSR" id="PIRSR615500-1"/>
    </source>
</evidence>
<dbReference type="InterPro" id="IPR037045">
    <property type="entry name" value="S8pro/Inhibitor_I9_sf"/>
</dbReference>
<dbReference type="Gene3D" id="2.60.40.2310">
    <property type="match status" value="1"/>
</dbReference>
<dbReference type="GO" id="GO:0005576">
    <property type="term" value="C:extracellular region"/>
    <property type="evidence" value="ECO:0007669"/>
    <property type="project" value="UniProtKB-SubCell"/>
</dbReference>
<accession>A0A7J6X3G7</accession>
<evidence type="ECO:0000256" key="7">
    <source>
        <dbReference type="ARBA" id="ARBA00022825"/>
    </source>
</evidence>
<feature type="chain" id="PRO_5029915801" evidence="11">
    <location>
        <begin position="29"/>
        <end position="756"/>
    </location>
</feature>
<dbReference type="GO" id="GO:0004252">
    <property type="term" value="F:serine-type endopeptidase activity"/>
    <property type="evidence" value="ECO:0007669"/>
    <property type="project" value="UniProtKB-UniRule"/>
</dbReference>
<organism evidence="15 16">
    <name type="scientific">Thalictrum thalictroides</name>
    <name type="common">Rue-anemone</name>
    <name type="synonym">Anemone thalictroides</name>
    <dbReference type="NCBI Taxonomy" id="46969"/>
    <lineage>
        <taxon>Eukaryota</taxon>
        <taxon>Viridiplantae</taxon>
        <taxon>Streptophyta</taxon>
        <taxon>Embryophyta</taxon>
        <taxon>Tracheophyta</taxon>
        <taxon>Spermatophyta</taxon>
        <taxon>Magnoliopsida</taxon>
        <taxon>Ranunculales</taxon>
        <taxon>Ranunculaceae</taxon>
        <taxon>Thalictroideae</taxon>
        <taxon>Thalictrum</taxon>
    </lineage>
</organism>
<keyword evidence="16" id="KW-1185">Reference proteome</keyword>
<comment type="similarity">
    <text evidence="2 10">Belongs to the peptidase S8 family.</text>
</comment>
<keyword evidence="5 11" id="KW-0732">Signal</keyword>
<dbReference type="InterPro" id="IPR010259">
    <property type="entry name" value="S8pro/Inhibitor_I9"/>
</dbReference>
<dbReference type="PROSITE" id="PS51257">
    <property type="entry name" value="PROKAR_LIPOPROTEIN"/>
    <property type="match status" value="1"/>
</dbReference>
<evidence type="ECO:0000259" key="13">
    <source>
        <dbReference type="Pfam" id="PF05922"/>
    </source>
</evidence>
<feature type="active site" description="Charge relay system" evidence="9 10">
    <location>
        <position position="541"/>
    </location>
</feature>